<protein>
    <submittedName>
        <fullName evidence="1">Uncharacterized protein</fullName>
    </submittedName>
</protein>
<gene>
    <name evidence="1" type="ORF">PCOR1329_LOCUS56241</name>
</gene>
<evidence type="ECO:0000313" key="2">
    <source>
        <dbReference type="Proteomes" id="UP001189429"/>
    </source>
</evidence>
<reference evidence="1" key="1">
    <citation type="submission" date="2023-10" db="EMBL/GenBank/DDBJ databases">
        <authorList>
            <person name="Chen Y."/>
            <person name="Shah S."/>
            <person name="Dougan E. K."/>
            <person name="Thang M."/>
            <person name="Chan C."/>
        </authorList>
    </citation>
    <scope>NUCLEOTIDE SEQUENCE [LARGE SCALE GENOMIC DNA]</scope>
</reference>
<proteinExistence type="predicted"/>
<keyword evidence="2" id="KW-1185">Reference proteome</keyword>
<dbReference type="EMBL" id="CAUYUJ010016916">
    <property type="protein sequence ID" value="CAK0870034.1"/>
    <property type="molecule type" value="Genomic_DNA"/>
</dbReference>
<evidence type="ECO:0000313" key="1">
    <source>
        <dbReference type="EMBL" id="CAK0870034.1"/>
    </source>
</evidence>
<comment type="caution">
    <text evidence="1">The sequence shown here is derived from an EMBL/GenBank/DDBJ whole genome shotgun (WGS) entry which is preliminary data.</text>
</comment>
<sequence length="141" mass="14945">MAQALAQGCHVVRPRTAGARVPMFGLSPRRRLTVVWVSRLIFGAYGSTAAGDAPADAVFAPTSMSVVPSHLSNFQLQAELGISAFAPDSTSQSRVADSFGSHLPTFEKVLASSYGYSMVRVTGISLTAEHICARFEEAKPS</sequence>
<dbReference type="Proteomes" id="UP001189429">
    <property type="component" value="Unassembled WGS sequence"/>
</dbReference>
<organism evidence="1 2">
    <name type="scientific">Prorocentrum cordatum</name>
    <dbReference type="NCBI Taxonomy" id="2364126"/>
    <lineage>
        <taxon>Eukaryota</taxon>
        <taxon>Sar</taxon>
        <taxon>Alveolata</taxon>
        <taxon>Dinophyceae</taxon>
        <taxon>Prorocentrales</taxon>
        <taxon>Prorocentraceae</taxon>
        <taxon>Prorocentrum</taxon>
    </lineage>
</organism>
<accession>A0ABN9VEM8</accession>
<name>A0ABN9VEM8_9DINO</name>